<sequence length="115" mass="13296">MAIERERERQQLEGLKEGRQRLEDVKNGLVQATEDEIQQLSSLPENLTNWFTIECPPSLLPPGKYCDVTGLLGEYTDPRTRLRYNSMQVYDVIKTLQPSSVQQFLAIRRSETVLK</sequence>
<evidence type="ECO:0000259" key="6">
    <source>
        <dbReference type="SMART" id="SM00993"/>
    </source>
</evidence>
<evidence type="ECO:0000256" key="4">
    <source>
        <dbReference type="ARBA" id="ARBA00023242"/>
    </source>
</evidence>
<dbReference type="EMBL" id="SPOI01000205">
    <property type="protein sequence ID" value="TIB32447.1"/>
    <property type="molecule type" value="Genomic_DNA"/>
</dbReference>
<evidence type="ECO:0000313" key="7">
    <source>
        <dbReference type="EMBL" id="TIB32447.1"/>
    </source>
</evidence>
<proteinExistence type="predicted"/>
<dbReference type="PANTHER" id="PTHR31200">
    <property type="entry name" value="INO80 COMPLEX SUBUNIT C"/>
    <property type="match status" value="1"/>
</dbReference>
<comment type="caution">
    <text evidence="7">The sequence shown here is derived from an EMBL/GenBank/DDBJ whole genome shotgun (WGS) entry which is preliminary data.</text>
</comment>
<evidence type="ECO:0000256" key="2">
    <source>
        <dbReference type="ARBA" id="ARBA00023015"/>
    </source>
</evidence>
<evidence type="ECO:0000256" key="5">
    <source>
        <dbReference type="SAM" id="Coils"/>
    </source>
</evidence>
<dbReference type="AlphaFoldDB" id="A0A4T0ITF4"/>
<feature type="coiled-coil region" evidence="5">
    <location>
        <begin position="5"/>
        <end position="35"/>
    </location>
</feature>
<dbReference type="Proteomes" id="UP000310689">
    <property type="component" value="Unassembled WGS sequence"/>
</dbReference>
<dbReference type="SMART" id="SM00993">
    <property type="entry name" value="YL1_C"/>
    <property type="match status" value="1"/>
</dbReference>
<evidence type="ECO:0000256" key="3">
    <source>
        <dbReference type="ARBA" id="ARBA00023163"/>
    </source>
</evidence>
<keyword evidence="5" id="KW-0175">Coiled coil</keyword>
<dbReference type="InterPro" id="IPR029525">
    <property type="entry name" value="INO80C/Ies6"/>
</dbReference>
<reference evidence="7 8" key="1">
    <citation type="submission" date="2019-03" db="EMBL/GenBank/DDBJ databases">
        <title>Sequencing 23 genomes of Wallemia ichthyophaga.</title>
        <authorList>
            <person name="Gostincar C."/>
        </authorList>
    </citation>
    <scope>NUCLEOTIDE SEQUENCE [LARGE SCALE GENOMIC DNA]</scope>
    <source>
        <strain evidence="7 8">EXF-6200</strain>
    </source>
</reference>
<gene>
    <name evidence="7" type="ORF">E3P86_03143</name>
</gene>
<feature type="domain" description="Vps72/YL1 C-terminal" evidence="6">
    <location>
        <begin position="64"/>
        <end position="93"/>
    </location>
</feature>
<dbReference type="Pfam" id="PF08265">
    <property type="entry name" value="YL1_C"/>
    <property type="match status" value="1"/>
</dbReference>
<dbReference type="OrthoDB" id="49520at2759"/>
<organism evidence="7 8">
    <name type="scientific">Wallemia ichthyophaga</name>
    <dbReference type="NCBI Taxonomy" id="245174"/>
    <lineage>
        <taxon>Eukaryota</taxon>
        <taxon>Fungi</taxon>
        <taxon>Dikarya</taxon>
        <taxon>Basidiomycota</taxon>
        <taxon>Wallemiomycotina</taxon>
        <taxon>Wallemiomycetes</taxon>
        <taxon>Wallemiales</taxon>
        <taxon>Wallemiaceae</taxon>
        <taxon>Wallemia</taxon>
    </lineage>
</organism>
<evidence type="ECO:0000313" key="8">
    <source>
        <dbReference type="Proteomes" id="UP000310689"/>
    </source>
</evidence>
<dbReference type="GO" id="GO:0006338">
    <property type="term" value="P:chromatin remodeling"/>
    <property type="evidence" value="ECO:0007669"/>
    <property type="project" value="InterPro"/>
</dbReference>
<dbReference type="PANTHER" id="PTHR31200:SF1">
    <property type="entry name" value="INO80 COMPLEX SUBUNIT C"/>
    <property type="match status" value="1"/>
</dbReference>
<protein>
    <recommendedName>
        <fullName evidence="6">Vps72/YL1 C-terminal domain-containing protein</fullName>
    </recommendedName>
</protein>
<dbReference type="GO" id="GO:0031011">
    <property type="term" value="C:Ino80 complex"/>
    <property type="evidence" value="ECO:0007669"/>
    <property type="project" value="InterPro"/>
</dbReference>
<name>A0A4T0ITF4_WALIC</name>
<comment type="subcellular location">
    <subcellularLocation>
        <location evidence="1">Nucleus</location>
    </subcellularLocation>
</comment>
<keyword evidence="3" id="KW-0804">Transcription</keyword>
<keyword evidence="4" id="KW-0539">Nucleus</keyword>
<evidence type="ECO:0000256" key="1">
    <source>
        <dbReference type="ARBA" id="ARBA00004123"/>
    </source>
</evidence>
<keyword evidence="2" id="KW-0805">Transcription regulation</keyword>
<dbReference type="InterPro" id="IPR013272">
    <property type="entry name" value="Vps72/YL1_C"/>
</dbReference>
<accession>A0A4T0ITF4</accession>